<feature type="compositionally biased region" description="Polar residues" evidence="1">
    <location>
        <begin position="64"/>
        <end position="77"/>
    </location>
</feature>
<reference evidence="2" key="1">
    <citation type="journal article" date="2014" name="Front. Microbiol.">
        <title>High frequency of phylogenetically diverse reductive dehalogenase-homologous genes in deep subseafloor sedimentary metagenomes.</title>
        <authorList>
            <person name="Kawai M."/>
            <person name="Futagami T."/>
            <person name="Toyoda A."/>
            <person name="Takaki Y."/>
            <person name="Nishi S."/>
            <person name="Hori S."/>
            <person name="Arai W."/>
            <person name="Tsubouchi T."/>
            <person name="Morono Y."/>
            <person name="Uchiyama I."/>
            <person name="Ito T."/>
            <person name="Fujiyama A."/>
            <person name="Inagaki F."/>
            <person name="Takami H."/>
        </authorList>
    </citation>
    <scope>NUCLEOTIDE SEQUENCE</scope>
    <source>
        <strain evidence="2">Expedition CK06-06</strain>
    </source>
</reference>
<evidence type="ECO:0000256" key="1">
    <source>
        <dbReference type="SAM" id="MobiDB-lite"/>
    </source>
</evidence>
<feature type="non-terminal residue" evidence="2">
    <location>
        <position position="77"/>
    </location>
</feature>
<proteinExistence type="predicted"/>
<dbReference type="AlphaFoldDB" id="X1J4X6"/>
<accession>X1J4X6</accession>
<sequence>MGYPMPPQHTEIAFIEKLAIADLHGIVLAARQAAEEVVQPPEEGAVIHNGPGEGTELEDDRPQLSAQTGYQRANSGL</sequence>
<organism evidence="2">
    <name type="scientific">marine sediment metagenome</name>
    <dbReference type="NCBI Taxonomy" id="412755"/>
    <lineage>
        <taxon>unclassified sequences</taxon>
        <taxon>metagenomes</taxon>
        <taxon>ecological metagenomes</taxon>
    </lineage>
</organism>
<evidence type="ECO:0000313" key="2">
    <source>
        <dbReference type="EMBL" id="GAH89017.1"/>
    </source>
</evidence>
<feature type="region of interest" description="Disordered" evidence="1">
    <location>
        <begin position="39"/>
        <end position="77"/>
    </location>
</feature>
<protein>
    <submittedName>
        <fullName evidence="2">Uncharacterized protein</fullName>
    </submittedName>
</protein>
<gene>
    <name evidence="2" type="ORF">S03H2_60409</name>
</gene>
<comment type="caution">
    <text evidence="2">The sequence shown here is derived from an EMBL/GenBank/DDBJ whole genome shotgun (WGS) entry which is preliminary data.</text>
</comment>
<name>X1J4X6_9ZZZZ</name>
<dbReference type="EMBL" id="BARU01038924">
    <property type="protein sequence ID" value="GAH89017.1"/>
    <property type="molecule type" value="Genomic_DNA"/>
</dbReference>